<feature type="domain" description="Histidine kinase/HSP90-like ATPase" evidence="7">
    <location>
        <begin position="361"/>
        <end position="443"/>
    </location>
</feature>
<evidence type="ECO:0000256" key="5">
    <source>
        <dbReference type="ARBA" id="ARBA00023012"/>
    </source>
</evidence>
<dbReference type="InterPro" id="IPR003594">
    <property type="entry name" value="HATPase_dom"/>
</dbReference>
<feature type="transmembrane region" description="Helical" evidence="6">
    <location>
        <begin position="20"/>
        <end position="38"/>
    </location>
</feature>
<evidence type="ECO:0000313" key="9">
    <source>
        <dbReference type="Proteomes" id="UP001500967"/>
    </source>
</evidence>
<reference evidence="8 9" key="1">
    <citation type="journal article" date="2019" name="Int. J. Syst. Evol. Microbiol.">
        <title>The Global Catalogue of Microorganisms (GCM) 10K type strain sequencing project: providing services to taxonomists for standard genome sequencing and annotation.</title>
        <authorList>
            <consortium name="The Broad Institute Genomics Platform"/>
            <consortium name="The Broad Institute Genome Sequencing Center for Infectious Disease"/>
            <person name="Wu L."/>
            <person name="Ma J."/>
        </authorList>
    </citation>
    <scope>NUCLEOTIDE SEQUENCE [LARGE SCALE GENOMIC DNA]</scope>
    <source>
        <strain evidence="8 9">JCM 10425</strain>
    </source>
</reference>
<keyword evidence="6" id="KW-0812">Transmembrane</keyword>
<evidence type="ECO:0000256" key="6">
    <source>
        <dbReference type="SAM" id="Phobius"/>
    </source>
</evidence>
<feature type="transmembrane region" description="Helical" evidence="6">
    <location>
        <begin position="213"/>
        <end position="235"/>
    </location>
</feature>
<sequence length="445" mass="46900">MIAVASIPISAGREPVYDVVLYPVNAVALGLCGALIVTHRRSYPIGWLLCAMGLDAAFVELTEGYGYHAAWPAAATSEWLTNWTNYLGISGTAILVLLFPSGRHLSRLRRLGVWVASVATVLQMLGAAFGHAADPAFASGVNPYAIDVFDPVYVVGQVVFLGCLLAAIGSVVVRFRRSTGVEHEQLKWVAYALSLLAVAGSAATFLYNDSALVRVAIALVVPLLPVAICVAILRYRLYDIDLIVARTLVYGVLTVLLGAAYAGTVLVLGAALGRGSSWAAAGATLAVALAFRPLRGRVQDVVEQLGVAISELRALANGIRPAYLDDGLDVALRELAGRTPLRVEVHAGRDRYPSDVEATAYFVACEALANTVKHARATGVALRAERKDDHLVLTIHDDGSGGARPAEGTGLRGLADRISAQGGRMRVDSAPDRGTTVIAELPCAS</sequence>
<comment type="caution">
    <text evidence="8">The sequence shown here is derived from an EMBL/GenBank/DDBJ whole genome shotgun (WGS) entry which is preliminary data.</text>
</comment>
<organism evidence="8 9">
    <name type="scientific">Cryptosporangium japonicum</name>
    <dbReference type="NCBI Taxonomy" id="80872"/>
    <lineage>
        <taxon>Bacteria</taxon>
        <taxon>Bacillati</taxon>
        <taxon>Actinomycetota</taxon>
        <taxon>Actinomycetes</taxon>
        <taxon>Cryptosporangiales</taxon>
        <taxon>Cryptosporangiaceae</taxon>
        <taxon>Cryptosporangium</taxon>
    </lineage>
</organism>
<accession>A0ABN0U6H9</accession>
<feature type="transmembrane region" description="Helical" evidence="6">
    <location>
        <begin position="45"/>
        <end position="67"/>
    </location>
</feature>
<dbReference type="EMBL" id="BAAAGX010000010">
    <property type="protein sequence ID" value="GAA0240373.1"/>
    <property type="molecule type" value="Genomic_DNA"/>
</dbReference>
<keyword evidence="4" id="KW-0418">Kinase</keyword>
<dbReference type="SUPFAM" id="SSF55874">
    <property type="entry name" value="ATPase domain of HSP90 chaperone/DNA topoisomerase II/histidine kinase"/>
    <property type="match status" value="1"/>
</dbReference>
<proteinExistence type="predicted"/>
<dbReference type="PANTHER" id="PTHR24421">
    <property type="entry name" value="NITRATE/NITRITE SENSOR PROTEIN NARX-RELATED"/>
    <property type="match status" value="1"/>
</dbReference>
<feature type="transmembrane region" description="Helical" evidence="6">
    <location>
        <begin position="152"/>
        <end position="176"/>
    </location>
</feature>
<dbReference type="RefSeq" id="WP_344649141.1">
    <property type="nucleotide sequence ID" value="NZ_BAAAGX010000010.1"/>
</dbReference>
<feature type="transmembrane region" description="Helical" evidence="6">
    <location>
        <begin position="111"/>
        <end position="132"/>
    </location>
</feature>
<evidence type="ECO:0000256" key="3">
    <source>
        <dbReference type="ARBA" id="ARBA00022679"/>
    </source>
</evidence>
<protein>
    <recommendedName>
        <fullName evidence="2">histidine kinase</fullName>
        <ecNumber evidence="2">2.7.13.3</ecNumber>
    </recommendedName>
</protein>
<dbReference type="PANTHER" id="PTHR24421:SF10">
    <property type="entry name" value="NITRATE_NITRITE SENSOR PROTEIN NARQ"/>
    <property type="match status" value="1"/>
</dbReference>
<dbReference type="Proteomes" id="UP001500967">
    <property type="component" value="Unassembled WGS sequence"/>
</dbReference>
<keyword evidence="3" id="KW-0808">Transferase</keyword>
<keyword evidence="6" id="KW-1133">Transmembrane helix</keyword>
<keyword evidence="9" id="KW-1185">Reference proteome</keyword>
<evidence type="ECO:0000256" key="1">
    <source>
        <dbReference type="ARBA" id="ARBA00000085"/>
    </source>
</evidence>
<feature type="transmembrane region" description="Helical" evidence="6">
    <location>
        <begin position="79"/>
        <end position="99"/>
    </location>
</feature>
<name>A0ABN0U6H9_9ACTN</name>
<evidence type="ECO:0000256" key="2">
    <source>
        <dbReference type="ARBA" id="ARBA00012438"/>
    </source>
</evidence>
<dbReference type="CDD" id="cd16917">
    <property type="entry name" value="HATPase_UhpB-NarQ-NarX-like"/>
    <property type="match status" value="1"/>
</dbReference>
<keyword evidence="5" id="KW-0902">Two-component regulatory system</keyword>
<feature type="transmembrane region" description="Helical" evidence="6">
    <location>
        <begin position="247"/>
        <end position="271"/>
    </location>
</feature>
<dbReference type="Gene3D" id="3.30.565.10">
    <property type="entry name" value="Histidine kinase-like ATPase, C-terminal domain"/>
    <property type="match status" value="1"/>
</dbReference>
<evidence type="ECO:0000259" key="7">
    <source>
        <dbReference type="Pfam" id="PF02518"/>
    </source>
</evidence>
<comment type="catalytic activity">
    <reaction evidence="1">
        <text>ATP + protein L-histidine = ADP + protein N-phospho-L-histidine.</text>
        <dbReference type="EC" id="2.7.13.3"/>
    </reaction>
</comment>
<gene>
    <name evidence="8" type="ORF">GCM10009539_27100</name>
</gene>
<dbReference type="InterPro" id="IPR036890">
    <property type="entry name" value="HATPase_C_sf"/>
</dbReference>
<evidence type="ECO:0000256" key="4">
    <source>
        <dbReference type="ARBA" id="ARBA00022777"/>
    </source>
</evidence>
<evidence type="ECO:0000313" key="8">
    <source>
        <dbReference type="EMBL" id="GAA0240373.1"/>
    </source>
</evidence>
<dbReference type="InterPro" id="IPR050482">
    <property type="entry name" value="Sensor_HK_TwoCompSys"/>
</dbReference>
<keyword evidence="6" id="KW-0472">Membrane</keyword>
<dbReference type="EC" id="2.7.13.3" evidence="2"/>
<dbReference type="Pfam" id="PF02518">
    <property type="entry name" value="HATPase_c"/>
    <property type="match status" value="1"/>
</dbReference>
<feature type="transmembrane region" description="Helical" evidence="6">
    <location>
        <begin position="188"/>
        <end position="207"/>
    </location>
</feature>